<evidence type="ECO:0000256" key="1">
    <source>
        <dbReference type="ARBA" id="ARBA00022801"/>
    </source>
</evidence>
<evidence type="ECO:0000313" key="10">
    <source>
        <dbReference type="Proteomes" id="UP000252893"/>
    </source>
</evidence>
<evidence type="ECO:0000256" key="6">
    <source>
        <dbReference type="ARBA" id="ARBA00040062"/>
    </source>
</evidence>
<comment type="similarity">
    <text evidence="4">Belongs to the YigI thioesterase family.</text>
</comment>
<keyword evidence="10" id="KW-1185">Reference proteome</keyword>
<keyword evidence="1" id="KW-0378">Hydrolase</keyword>
<dbReference type="Gene3D" id="3.10.129.10">
    <property type="entry name" value="Hotdog Thioesterase"/>
    <property type="match status" value="1"/>
</dbReference>
<comment type="caution">
    <text evidence="9">The sequence shown here is derived from an EMBL/GenBank/DDBJ whole genome shotgun (WGS) entry which is preliminary data.</text>
</comment>
<protein>
    <recommendedName>
        <fullName evidence="6">Medium/long-chain acyl-CoA thioesterase YigI</fullName>
        <ecNumber evidence="5">3.1.2.20</ecNumber>
    </recommendedName>
</protein>
<dbReference type="PANTHER" id="PTHR43240">
    <property type="entry name" value="1,4-DIHYDROXY-2-NAPHTHOYL-COA THIOESTERASE 1"/>
    <property type="match status" value="1"/>
</dbReference>
<dbReference type="InterPro" id="IPR029069">
    <property type="entry name" value="HotDog_dom_sf"/>
</dbReference>
<dbReference type="PANTHER" id="PTHR43240:SF20">
    <property type="entry name" value="MEDIUM_LONG-CHAIN ACYL-COA THIOESTERASE YIGI"/>
    <property type="match status" value="1"/>
</dbReference>
<dbReference type="Pfam" id="PF03061">
    <property type="entry name" value="4HBT"/>
    <property type="match status" value="1"/>
</dbReference>
<evidence type="ECO:0000256" key="2">
    <source>
        <dbReference type="ARBA" id="ARBA00035880"/>
    </source>
</evidence>
<dbReference type="NCBIfam" id="TIGR00369">
    <property type="entry name" value="unchar_dom_1"/>
    <property type="match status" value="1"/>
</dbReference>
<dbReference type="EC" id="3.1.2.20" evidence="5"/>
<dbReference type="CDD" id="cd03443">
    <property type="entry name" value="PaaI_thioesterase"/>
    <property type="match status" value="1"/>
</dbReference>
<accession>A0A366E821</accession>
<gene>
    <name evidence="9" type="ORF">DFR47_101169</name>
</gene>
<name>A0A366E821_9HYPH</name>
<organism evidence="9 10">
    <name type="scientific">Pseudochrobactrum asaccharolyticum</name>
    <dbReference type="NCBI Taxonomy" id="354351"/>
    <lineage>
        <taxon>Bacteria</taxon>
        <taxon>Pseudomonadati</taxon>
        <taxon>Pseudomonadota</taxon>
        <taxon>Alphaproteobacteria</taxon>
        <taxon>Hyphomicrobiales</taxon>
        <taxon>Brucellaceae</taxon>
        <taxon>Pseudochrobactrum</taxon>
    </lineage>
</organism>
<dbReference type="InterPro" id="IPR003736">
    <property type="entry name" value="PAAI_dom"/>
</dbReference>
<dbReference type="EMBL" id="QNRH01000001">
    <property type="protein sequence ID" value="RBO98570.1"/>
    <property type="molecule type" value="Genomic_DNA"/>
</dbReference>
<comment type="catalytic activity">
    <reaction evidence="2">
        <text>a fatty acyl-CoA + H2O = a fatty acid + CoA + H(+)</text>
        <dbReference type="Rhea" id="RHEA:16781"/>
        <dbReference type="ChEBI" id="CHEBI:15377"/>
        <dbReference type="ChEBI" id="CHEBI:15378"/>
        <dbReference type="ChEBI" id="CHEBI:28868"/>
        <dbReference type="ChEBI" id="CHEBI:57287"/>
        <dbReference type="ChEBI" id="CHEBI:77636"/>
        <dbReference type="EC" id="3.1.2.20"/>
    </reaction>
</comment>
<evidence type="ECO:0000256" key="4">
    <source>
        <dbReference type="ARBA" id="ARBA00038381"/>
    </source>
</evidence>
<evidence type="ECO:0000256" key="7">
    <source>
        <dbReference type="ARBA" id="ARBA00048062"/>
    </source>
</evidence>
<dbReference type="InterPro" id="IPR006683">
    <property type="entry name" value="Thioestr_dom"/>
</dbReference>
<dbReference type="GO" id="GO:0047617">
    <property type="term" value="F:fatty acyl-CoA hydrolase activity"/>
    <property type="evidence" value="ECO:0007669"/>
    <property type="project" value="UniProtKB-EC"/>
</dbReference>
<comment type="catalytic activity">
    <reaction evidence="7">
        <text>a medium-chain fatty acyl-CoA + H2O = a medium-chain fatty acid + CoA + H(+)</text>
        <dbReference type="Rhea" id="RHEA:68184"/>
        <dbReference type="ChEBI" id="CHEBI:15377"/>
        <dbReference type="ChEBI" id="CHEBI:15378"/>
        <dbReference type="ChEBI" id="CHEBI:57287"/>
        <dbReference type="ChEBI" id="CHEBI:59558"/>
        <dbReference type="ChEBI" id="CHEBI:90546"/>
    </reaction>
</comment>
<dbReference type="Proteomes" id="UP000252893">
    <property type="component" value="Unassembled WGS sequence"/>
</dbReference>
<evidence type="ECO:0000256" key="5">
    <source>
        <dbReference type="ARBA" id="ARBA00038894"/>
    </source>
</evidence>
<feature type="domain" description="Thioesterase" evidence="8">
    <location>
        <begin position="80"/>
        <end position="155"/>
    </location>
</feature>
<evidence type="ECO:0000256" key="3">
    <source>
        <dbReference type="ARBA" id="ARBA00036002"/>
    </source>
</evidence>
<dbReference type="SUPFAM" id="SSF54637">
    <property type="entry name" value="Thioesterase/thiol ester dehydrase-isomerase"/>
    <property type="match status" value="1"/>
</dbReference>
<evidence type="ECO:0000313" key="9">
    <source>
        <dbReference type="EMBL" id="RBO98570.1"/>
    </source>
</evidence>
<sequence>MIGFLFHGDYMSGNGCTVTQLLNGGIMSALRIAEPDFKERVEQSFARQAVMKLIGAQLTRCEPGVVEVELPFRADLTQQHGFLHAGIVSTALDSVCAYSALTMMPADAAVLTIEFKVNLLAPGKGDHFLFRGNVTKQGRTIMVSDGQAFAVGETEVKLIATMTATLMVVKDREDLQD</sequence>
<reference evidence="9 10" key="1">
    <citation type="submission" date="2018-06" db="EMBL/GenBank/DDBJ databases">
        <title>Genomic Encyclopedia of Type Strains, Phase IV (KMG-IV): sequencing the most valuable type-strain genomes for metagenomic binning, comparative biology and taxonomic classification.</title>
        <authorList>
            <person name="Goeker M."/>
        </authorList>
    </citation>
    <scope>NUCLEOTIDE SEQUENCE [LARGE SCALE GENOMIC DNA]</scope>
    <source>
        <strain evidence="9 10">DSM 25619</strain>
    </source>
</reference>
<proteinExistence type="inferred from homology"/>
<comment type="catalytic activity">
    <reaction evidence="3">
        <text>a long-chain fatty acyl-CoA + H2O = a long-chain fatty acid + CoA + H(+)</text>
        <dbReference type="Rhea" id="RHEA:67680"/>
        <dbReference type="ChEBI" id="CHEBI:15377"/>
        <dbReference type="ChEBI" id="CHEBI:15378"/>
        <dbReference type="ChEBI" id="CHEBI:57287"/>
        <dbReference type="ChEBI" id="CHEBI:57560"/>
        <dbReference type="ChEBI" id="CHEBI:83139"/>
    </reaction>
</comment>
<dbReference type="AlphaFoldDB" id="A0A366E821"/>
<evidence type="ECO:0000259" key="8">
    <source>
        <dbReference type="Pfam" id="PF03061"/>
    </source>
</evidence>